<dbReference type="AlphaFoldDB" id="A0A1H9YBE2"/>
<evidence type="ECO:0000256" key="1">
    <source>
        <dbReference type="SAM" id="MobiDB-lite"/>
    </source>
</evidence>
<dbReference type="Pfam" id="PF14478">
    <property type="entry name" value="DUF4430"/>
    <property type="match status" value="1"/>
</dbReference>
<keyword evidence="5" id="KW-1185">Reference proteome</keyword>
<feature type="region of interest" description="Disordered" evidence="1">
    <location>
        <begin position="28"/>
        <end position="156"/>
    </location>
</feature>
<accession>A0A1H9YBE2</accession>
<dbReference type="Gene3D" id="2.170.130.30">
    <property type="match status" value="1"/>
</dbReference>
<name>A0A1H9YBE2_9BACI</name>
<gene>
    <name evidence="4" type="ORF">SAMN05216389_101299</name>
</gene>
<keyword evidence="2" id="KW-0732">Signal</keyword>
<protein>
    <recommendedName>
        <fullName evidence="3">Transcobalamin-like C-terminal domain-containing protein</fullName>
    </recommendedName>
</protein>
<evidence type="ECO:0000313" key="5">
    <source>
        <dbReference type="Proteomes" id="UP000198618"/>
    </source>
</evidence>
<feature type="compositionally biased region" description="Basic and acidic residues" evidence="1">
    <location>
        <begin position="97"/>
        <end position="155"/>
    </location>
</feature>
<dbReference type="InterPro" id="IPR027954">
    <property type="entry name" value="Transcobalamin-like_C"/>
</dbReference>
<dbReference type="PROSITE" id="PS51257">
    <property type="entry name" value="PROKAR_LIPOPROTEIN"/>
    <property type="match status" value="1"/>
</dbReference>
<feature type="compositionally biased region" description="Basic and acidic residues" evidence="1">
    <location>
        <begin position="46"/>
        <end position="65"/>
    </location>
</feature>
<feature type="domain" description="Transcobalamin-like C-terminal" evidence="3">
    <location>
        <begin position="181"/>
        <end position="256"/>
    </location>
</feature>
<evidence type="ECO:0000313" key="4">
    <source>
        <dbReference type="EMBL" id="SES66214.1"/>
    </source>
</evidence>
<sequence length="266" mass="29822">MKRFLFIVLSILVTLFISACEKDDVISQAEQKEHTTRSSEVYESDQSAKDVIEVNESKETPRNDTEEKEEDSNQDEGQSDETGSDESRVSSDQVSENDSKNKKESKSKKTNDKASEKHGSNQSKQKDSKEKDETKPKENEQEKPKEEEPNQDPKDTVTVSITTGEVRGVVLPPTTVLYQDGDTALDATRRITKEKGIQISVRGSGATAYVEGIDNLYEFDEGPLSGWLIRVDGILIDRSAGVYPIEPNQTIEWTYTTNYLEDGMPE</sequence>
<reference evidence="4 5" key="1">
    <citation type="submission" date="2016-10" db="EMBL/GenBank/DDBJ databases">
        <authorList>
            <person name="de Groot N.N."/>
        </authorList>
    </citation>
    <scope>NUCLEOTIDE SEQUENCE [LARGE SCALE GENOMIC DNA]</scope>
    <source>
        <strain evidence="4 5">IBRC-M 10780</strain>
    </source>
</reference>
<feature type="compositionally biased region" description="Acidic residues" evidence="1">
    <location>
        <begin position="66"/>
        <end position="84"/>
    </location>
</feature>
<evidence type="ECO:0000256" key="2">
    <source>
        <dbReference type="SAM" id="SignalP"/>
    </source>
</evidence>
<feature type="signal peptide" evidence="2">
    <location>
        <begin position="1"/>
        <end position="19"/>
    </location>
</feature>
<proteinExistence type="predicted"/>
<feature type="chain" id="PRO_5039496732" description="Transcobalamin-like C-terminal domain-containing protein" evidence="2">
    <location>
        <begin position="20"/>
        <end position="266"/>
    </location>
</feature>
<feature type="compositionally biased region" description="Basic and acidic residues" evidence="1">
    <location>
        <begin position="28"/>
        <end position="37"/>
    </location>
</feature>
<dbReference type="EMBL" id="FOHE01000001">
    <property type="protein sequence ID" value="SES66214.1"/>
    <property type="molecule type" value="Genomic_DNA"/>
</dbReference>
<dbReference type="OrthoDB" id="2356646at2"/>
<dbReference type="STRING" id="930131.SAMN05216389_101299"/>
<dbReference type="Proteomes" id="UP000198618">
    <property type="component" value="Unassembled WGS sequence"/>
</dbReference>
<dbReference type="RefSeq" id="WP_090866090.1">
    <property type="nucleotide sequence ID" value="NZ_FOHE01000001.1"/>
</dbReference>
<organism evidence="4 5">
    <name type="scientific">Oceanobacillus limi</name>
    <dbReference type="NCBI Taxonomy" id="930131"/>
    <lineage>
        <taxon>Bacteria</taxon>
        <taxon>Bacillati</taxon>
        <taxon>Bacillota</taxon>
        <taxon>Bacilli</taxon>
        <taxon>Bacillales</taxon>
        <taxon>Bacillaceae</taxon>
        <taxon>Oceanobacillus</taxon>
    </lineage>
</organism>
<evidence type="ECO:0000259" key="3">
    <source>
        <dbReference type="Pfam" id="PF14478"/>
    </source>
</evidence>